<proteinExistence type="predicted"/>
<evidence type="ECO:0000313" key="2">
    <source>
        <dbReference type="EMBL" id="MCJ0742523.1"/>
    </source>
</evidence>
<dbReference type="RefSeq" id="WP_243361026.1">
    <property type="nucleotide sequence ID" value="NZ_JALGBH010000001.1"/>
</dbReference>
<accession>A0ABS9ZW45</accession>
<dbReference type="InterPro" id="IPR032274">
    <property type="entry name" value="DUF4835"/>
</dbReference>
<keyword evidence="1" id="KW-0732">Signal</keyword>
<dbReference type="Pfam" id="PF16119">
    <property type="entry name" value="DUF4835"/>
    <property type="match status" value="1"/>
</dbReference>
<dbReference type="Proteomes" id="UP001165460">
    <property type="component" value="Unassembled WGS sequence"/>
</dbReference>
<keyword evidence="3" id="KW-1185">Reference proteome</keyword>
<evidence type="ECO:0000313" key="3">
    <source>
        <dbReference type="Proteomes" id="UP001165460"/>
    </source>
</evidence>
<name>A0ABS9ZW45_9SPHI</name>
<comment type="caution">
    <text evidence="2">The sequence shown here is derived from an EMBL/GenBank/DDBJ whole genome shotgun (WGS) entry which is preliminary data.</text>
</comment>
<evidence type="ECO:0000256" key="1">
    <source>
        <dbReference type="SAM" id="SignalP"/>
    </source>
</evidence>
<gene>
    <name evidence="2" type="ORF">MMF97_07360</name>
</gene>
<reference evidence="2" key="1">
    <citation type="submission" date="2022-03" db="EMBL/GenBank/DDBJ databases">
        <authorList>
            <person name="Woo C.Y."/>
        </authorList>
    </citation>
    <scope>NUCLEOTIDE SEQUENCE</scope>
    <source>
        <strain evidence="2">CYS-01</strain>
    </source>
</reference>
<sequence length="298" mass="33777">MKKIAVLFVYFLLAFNTYAQEINARVQVLAPNVTNLNRRNLDVMQNNIRDFINNNKWTAESYLPQERIECNLVITITSWDGNSTYNAEAQVQSNRPVYGTSYNTTLLNFSDKDFAFNYTEGQSLDFSEQNYIGSLNSLIGFYAFTIIGLDKDSFSKTGGSLYYQKAQNLLNLAQSQGGKGWRAADGLRNRYWLNENLLSNQLKPLRIFIYNYHLNGLDKLQNNLGSGLKGIMSALSDLQQFDKQKLGSIFPNVFFAGKADEMVNVLSNLNAQDRNKAFNLLTGIDPANNNKYQGLKKL</sequence>
<feature type="signal peptide" evidence="1">
    <location>
        <begin position="1"/>
        <end position="19"/>
    </location>
</feature>
<organism evidence="2 3">
    <name type="scientific">Pedobacter montanisoli</name>
    <dbReference type="NCBI Taxonomy" id="2923277"/>
    <lineage>
        <taxon>Bacteria</taxon>
        <taxon>Pseudomonadati</taxon>
        <taxon>Bacteroidota</taxon>
        <taxon>Sphingobacteriia</taxon>
        <taxon>Sphingobacteriales</taxon>
        <taxon>Sphingobacteriaceae</taxon>
        <taxon>Pedobacter</taxon>
    </lineage>
</organism>
<feature type="chain" id="PRO_5046780419" evidence="1">
    <location>
        <begin position="20"/>
        <end position="298"/>
    </location>
</feature>
<dbReference type="EMBL" id="JALGBH010000001">
    <property type="protein sequence ID" value="MCJ0742523.1"/>
    <property type="molecule type" value="Genomic_DNA"/>
</dbReference>
<protein>
    <submittedName>
        <fullName evidence="2">DUF4835 family protein</fullName>
    </submittedName>
</protein>